<dbReference type="Gene3D" id="1.10.1270.10">
    <property type="entry name" value="TrpR-like"/>
    <property type="match status" value="1"/>
</dbReference>
<dbReference type="SUPFAM" id="SSF48295">
    <property type="entry name" value="TrpR-like"/>
    <property type="match status" value="1"/>
</dbReference>
<sequence length="94" mass="10752">MKQKAEKLGNEEKVSLMFDLVNSFKDLRNASEIADFLEDLLTANEIKILSIRLRIAKLLLSGKHQREVVRETHSSLGTVNKVSHWAICCSRETR</sequence>
<organism evidence="1">
    <name type="scientific">Candidatus Woesebacteria bacterium GW2011_GWA2_40_7</name>
    <dbReference type="NCBI Taxonomy" id="1618562"/>
    <lineage>
        <taxon>Bacteria</taxon>
        <taxon>Candidatus Woeseibacteriota</taxon>
    </lineage>
</organism>
<accession>A0A0G0VND8</accession>
<dbReference type="InterPro" id="IPR010921">
    <property type="entry name" value="Trp_repressor/repl_initiator"/>
</dbReference>
<dbReference type="GO" id="GO:0003700">
    <property type="term" value="F:DNA-binding transcription factor activity"/>
    <property type="evidence" value="ECO:0007669"/>
    <property type="project" value="InterPro"/>
</dbReference>
<dbReference type="Pfam" id="PF01371">
    <property type="entry name" value="Trp_repressor"/>
    <property type="match status" value="1"/>
</dbReference>
<dbReference type="GO" id="GO:0043565">
    <property type="term" value="F:sequence-specific DNA binding"/>
    <property type="evidence" value="ECO:0007669"/>
    <property type="project" value="InterPro"/>
</dbReference>
<gene>
    <name evidence="1" type="ORF">UU16_C0022G0027</name>
</gene>
<name>A0A0G0VND8_9BACT</name>
<dbReference type="PANTHER" id="PTHR40080:SF1">
    <property type="entry name" value="TRPR-LIKE PROTEIN YERC_YECD"/>
    <property type="match status" value="1"/>
</dbReference>
<protein>
    <submittedName>
        <fullName evidence="1">TrpR like protein, YerC/YecD</fullName>
    </submittedName>
</protein>
<dbReference type="Proteomes" id="UP000034013">
    <property type="component" value="Unassembled WGS sequence"/>
</dbReference>
<dbReference type="AlphaFoldDB" id="A0A0G0VND8"/>
<dbReference type="InterPro" id="IPR013368">
    <property type="entry name" value="YecD_YerC"/>
</dbReference>
<comment type="caution">
    <text evidence="1">The sequence shown here is derived from an EMBL/GenBank/DDBJ whole genome shotgun (WGS) entry which is preliminary data.</text>
</comment>
<dbReference type="InterPro" id="IPR000831">
    <property type="entry name" value="Trp_repress"/>
</dbReference>
<reference evidence="1" key="1">
    <citation type="journal article" date="2015" name="Nature">
        <title>rRNA introns, odd ribosomes, and small enigmatic genomes across a large radiation of phyla.</title>
        <authorList>
            <person name="Brown C.T."/>
            <person name="Hug L.A."/>
            <person name="Thomas B.C."/>
            <person name="Sharon I."/>
            <person name="Castelle C.J."/>
            <person name="Singh A."/>
            <person name="Wilkins M.J."/>
            <person name="Williams K.H."/>
            <person name="Banfield J.F."/>
        </authorList>
    </citation>
    <scope>NUCLEOTIDE SEQUENCE [LARGE SCALE GENOMIC DNA]</scope>
</reference>
<dbReference type="InterPro" id="IPR038116">
    <property type="entry name" value="TrpR-like_sf"/>
</dbReference>
<proteinExistence type="predicted"/>
<evidence type="ECO:0000313" key="1">
    <source>
        <dbReference type="EMBL" id="KKR73405.1"/>
    </source>
</evidence>
<dbReference type="EMBL" id="LBZO01000022">
    <property type="protein sequence ID" value="KKR73405.1"/>
    <property type="molecule type" value="Genomic_DNA"/>
</dbReference>
<dbReference type="NCBIfam" id="TIGR02531">
    <property type="entry name" value="yecD_yerC"/>
    <property type="match status" value="1"/>
</dbReference>
<dbReference type="PANTHER" id="PTHR40080">
    <property type="entry name" value="LMO1763 PROTEIN"/>
    <property type="match status" value="1"/>
</dbReference>